<evidence type="ECO:0000256" key="2">
    <source>
        <dbReference type="ARBA" id="ARBA00022737"/>
    </source>
</evidence>
<evidence type="ECO:0000313" key="5">
    <source>
        <dbReference type="EMBL" id="MTF38989.1"/>
    </source>
</evidence>
<dbReference type="Proteomes" id="UP000437131">
    <property type="component" value="Unassembled WGS sequence"/>
</dbReference>
<feature type="transmembrane region" description="Helical" evidence="4">
    <location>
        <begin position="12"/>
        <end position="37"/>
    </location>
</feature>
<feature type="repeat" description="WD" evidence="3">
    <location>
        <begin position="432"/>
        <end position="473"/>
    </location>
</feature>
<dbReference type="SUPFAM" id="SSF50978">
    <property type="entry name" value="WD40 repeat-like"/>
    <property type="match status" value="1"/>
</dbReference>
<keyword evidence="4" id="KW-0812">Transmembrane</keyword>
<dbReference type="PANTHER" id="PTHR19848:SF8">
    <property type="entry name" value="F-BOX AND WD REPEAT DOMAIN CONTAINING 7"/>
    <property type="match status" value="1"/>
</dbReference>
<dbReference type="PROSITE" id="PS50082">
    <property type="entry name" value="WD_REPEATS_2"/>
    <property type="match status" value="5"/>
</dbReference>
<feature type="repeat" description="WD" evidence="3">
    <location>
        <begin position="475"/>
        <end position="511"/>
    </location>
</feature>
<dbReference type="InterPro" id="IPR020472">
    <property type="entry name" value="WD40_PAC1"/>
</dbReference>
<accession>A0A844GVV2</accession>
<evidence type="ECO:0000256" key="1">
    <source>
        <dbReference type="ARBA" id="ARBA00022574"/>
    </source>
</evidence>
<reference evidence="5 6" key="1">
    <citation type="submission" date="2019-11" db="EMBL/GenBank/DDBJ databases">
        <title>Isolation of a new High Light Tolerant Cyanobacteria.</title>
        <authorList>
            <person name="Dobson Z."/>
            <person name="Vaughn N."/>
            <person name="Vaughn M."/>
            <person name="Fromme P."/>
            <person name="Mazor Y."/>
        </authorList>
    </citation>
    <scope>NUCLEOTIDE SEQUENCE [LARGE SCALE GENOMIC DNA]</scope>
    <source>
        <strain evidence="5 6">0216</strain>
    </source>
</reference>
<keyword evidence="4" id="KW-1133">Transmembrane helix</keyword>
<keyword evidence="1 3" id="KW-0853">WD repeat</keyword>
<name>A0A844GVV2_9CHRO</name>
<dbReference type="CDD" id="cd00200">
    <property type="entry name" value="WD40"/>
    <property type="match status" value="1"/>
</dbReference>
<proteinExistence type="predicted"/>
<dbReference type="PRINTS" id="PR00320">
    <property type="entry name" value="GPROTEINBRPT"/>
</dbReference>
<sequence>MIFITGRRIMILMIGWFEWAEYLSIVLTIIGLCLSLTIDNQTLFIIAITFTLILSLINRFRSENRTKARIAGALSLQMRRFSAEVAEVKETINEYIEKQKTVITPPKLASNTPKSDNQIIASLQDDLDSINKSVTSIIEYIKEHKLELRLKTLEQLYQANQNTNKSQNFPSSSIKLPDKNALTKTVHYDLEAPPKIAWKCIHIINAHQQSVTDLKITKDNNYLLTTSWDQYLRLWSLETGVELDAVEISDQGIVAVCVNDLDYINYGIATGGLDQDVKIWSLKGDKNKSWRLSLEHTMSLHEGSINGLAIANEQKILLSGSSDQTLKQWDLETGRLLSSSFDESGAISAVAVCEKHEYVAVGGGDGVISLWQLAGENKLGALIGNMSSLDAIAVSSTGELIAGGCADGSIKIWRLPTTTFSLYLEIEPFLELKGHQGQVMDLCFSPDDKLLYSAGTDGLIKIWHPSSSSELGHLKISDDNRIFSLSLSKDGTILAAGGVDGTVKIWQQSTL</sequence>
<gene>
    <name evidence="5" type="ORF">GGC33_08615</name>
</gene>
<dbReference type="Gene3D" id="2.130.10.10">
    <property type="entry name" value="YVTN repeat-like/Quinoprotein amine dehydrogenase"/>
    <property type="match status" value="2"/>
</dbReference>
<keyword evidence="2" id="KW-0677">Repeat</keyword>
<evidence type="ECO:0000313" key="6">
    <source>
        <dbReference type="Proteomes" id="UP000437131"/>
    </source>
</evidence>
<dbReference type="AlphaFoldDB" id="A0A844GVV2"/>
<feature type="repeat" description="WD" evidence="3">
    <location>
        <begin position="298"/>
        <end position="339"/>
    </location>
</feature>
<dbReference type="PROSITE" id="PS50294">
    <property type="entry name" value="WD_REPEATS_REGION"/>
    <property type="match status" value="5"/>
</dbReference>
<organism evidence="5 6">
    <name type="scientific">Cyanobacterium aponinum 0216</name>
    <dbReference type="NCBI Taxonomy" id="2676140"/>
    <lineage>
        <taxon>Bacteria</taxon>
        <taxon>Bacillati</taxon>
        <taxon>Cyanobacteriota</taxon>
        <taxon>Cyanophyceae</taxon>
        <taxon>Oscillatoriophycideae</taxon>
        <taxon>Chroococcales</taxon>
        <taxon>Geminocystaceae</taxon>
        <taxon>Cyanobacterium</taxon>
    </lineage>
</organism>
<dbReference type="Pfam" id="PF00400">
    <property type="entry name" value="WD40"/>
    <property type="match status" value="6"/>
</dbReference>
<feature type="repeat" description="WD" evidence="3">
    <location>
        <begin position="204"/>
        <end position="245"/>
    </location>
</feature>
<keyword evidence="4" id="KW-0472">Membrane</keyword>
<evidence type="ECO:0000256" key="4">
    <source>
        <dbReference type="SAM" id="Phobius"/>
    </source>
</evidence>
<comment type="caution">
    <text evidence="5">The sequence shown here is derived from an EMBL/GenBank/DDBJ whole genome shotgun (WGS) entry which is preliminary data.</text>
</comment>
<protein>
    <submittedName>
        <fullName evidence="5">WD40 repeat domain-containing protein</fullName>
    </submittedName>
</protein>
<dbReference type="InterPro" id="IPR015943">
    <property type="entry name" value="WD40/YVTN_repeat-like_dom_sf"/>
</dbReference>
<dbReference type="PANTHER" id="PTHR19848">
    <property type="entry name" value="WD40 REPEAT PROTEIN"/>
    <property type="match status" value="1"/>
</dbReference>
<feature type="repeat" description="WD" evidence="3">
    <location>
        <begin position="382"/>
        <end position="415"/>
    </location>
</feature>
<evidence type="ECO:0000256" key="3">
    <source>
        <dbReference type="PROSITE-ProRule" id="PRU00221"/>
    </source>
</evidence>
<dbReference type="EMBL" id="WMIA01000009">
    <property type="protein sequence ID" value="MTF38989.1"/>
    <property type="molecule type" value="Genomic_DNA"/>
</dbReference>
<dbReference type="InterPro" id="IPR036322">
    <property type="entry name" value="WD40_repeat_dom_sf"/>
</dbReference>
<feature type="transmembrane region" description="Helical" evidence="4">
    <location>
        <begin position="43"/>
        <end position="60"/>
    </location>
</feature>
<dbReference type="InterPro" id="IPR001680">
    <property type="entry name" value="WD40_rpt"/>
</dbReference>
<dbReference type="SMART" id="SM00320">
    <property type="entry name" value="WD40"/>
    <property type="match status" value="7"/>
</dbReference>